<dbReference type="EMBL" id="BGPR01000910">
    <property type="protein sequence ID" value="GBM39926.1"/>
    <property type="molecule type" value="Genomic_DNA"/>
</dbReference>
<sequence length="82" mass="8745">MVTAQPLDELTGCEKETSSNITAFFDLEGPSSMETNPQQSFSTDSSSAEVTVAPEAVREFPVIGEENCQLLPSSSKISSTVK</sequence>
<gene>
    <name evidence="2" type="ORF">AVEN_250244_1</name>
</gene>
<organism evidence="2 3">
    <name type="scientific">Araneus ventricosus</name>
    <name type="common">Orbweaver spider</name>
    <name type="synonym">Epeira ventricosa</name>
    <dbReference type="NCBI Taxonomy" id="182803"/>
    <lineage>
        <taxon>Eukaryota</taxon>
        <taxon>Metazoa</taxon>
        <taxon>Ecdysozoa</taxon>
        <taxon>Arthropoda</taxon>
        <taxon>Chelicerata</taxon>
        <taxon>Arachnida</taxon>
        <taxon>Araneae</taxon>
        <taxon>Araneomorphae</taxon>
        <taxon>Entelegynae</taxon>
        <taxon>Araneoidea</taxon>
        <taxon>Araneidae</taxon>
        <taxon>Araneus</taxon>
    </lineage>
</organism>
<name>A0A4Y2FHA2_ARAVE</name>
<evidence type="ECO:0000313" key="2">
    <source>
        <dbReference type="EMBL" id="GBM39926.1"/>
    </source>
</evidence>
<keyword evidence="3" id="KW-1185">Reference proteome</keyword>
<dbReference type="Proteomes" id="UP000499080">
    <property type="component" value="Unassembled WGS sequence"/>
</dbReference>
<accession>A0A4Y2FHA2</accession>
<feature type="compositionally biased region" description="Polar residues" evidence="1">
    <location>
        <begin position="32"/>
        <end position="49"/>
    </location>
</feature>
<feature type="region of interest" description="Disordered" evidence="1">
    <location>
        <begin position="27"/>
        <end position="50"/>
    </location>
</feature>
<proteinExistence type="predicted"/>
<protein>
    <submittedName>
        <fullName evidence="2">Uncharacterized protein</fullName>
    </submittedName>
</protein>
<reference evidence="2 3" key="1">
    <citation type="journal article" date="2019" name="Sci. Rep.">
        <title>Orb-weaving spider Araneus ventricosus genome elucidates the spidroin gene catalogue.</title>
        <authorList>
            <person name="Kono N."/>
            <person name="Nakamura H."/>
            <person name="Ohtoshi R."/>
            <person name="Moran D.A.P."/>
            <person name="Shinohara A."/>
            <person name="Yoshida Y."/>
            <person name="Fujiwara M."/>
            <person name="Mori M."/>
            <person name="Tomita M."/>
            <person name="Arakawa K."/>
        </authorList>
    </citation>
    <scope>NUCLEOTIDE SEQUENCE [LARGE SCALE GENOMIC DNA]</scope>
</reference>
<evidence type="ECO:0000256" key="1">
    <source>
        <dbReference type="SAM" id="MobiDB-lite"/>
    </source>
</evidence>
<comment type="caution">
    <text evidence="2">The sequence shown here is derived from an EMBL/GenBank/DDBJ whole genome shotgun (WGS) entry which is preliminary data.</text>
</comment>
<dbReference type="AlphaFoldDB" id="A0A4Y2FHA2"/>
<evidence type="ECO:0000313" key="3">
    <source>
        <dbReference type="Proteomes" id="UP000499080"/>
    </source>
</evidence>